<accession>A0A8S5LN36</accession>
<proteinExistence type="predicted"/>
<dbReference type="EMBL" id="BK015882">
    <property type="protein sequence ID" value="DAD71452.1"/>
    <property type="molecule type" value="Genomic_DNA"/>
</dbReference>
<sequence>MTPYDENYGLLVNSNTTLHRMYFKEMAKLLGIRVIYRAPAKDKHYTTYAEIESNYQKPMLEYCIFEDHPSQQTLKKLGWVSELQDTSSIIHVRYDLPDLQQGALFVVPAGIDNSEGRLFRVIRISNIMIFPSSIACEIAPEYEDTLVKTEIEDYSNSSFNLLNQEDDSMFEYPTFNEEGK</sequence>
<evidence type="ECO:0000313" key="1">
    <source>
        <dbReference type="EMBL" id="DAD71452.1"/>
    </source>
</evidence>
<organism evidence="1">
    <name type="scientific">Siphoviridae sp. ctsf32</name>
    <dbReference type="NCBI Taxonomy" id="2827594"/>
    <lineage>
        <taxon>Viruses</taxon>
        <taxon>Duplodnaviria</taxon>
        <taxon>Heunggongvirae</taxon>
        <taxon>Uroviricota</taxon>
        <taxon>Caudoviricetes</taxon>
    </lineage>
</organism>
<name>A0A8S5LN36_9CAUD</name>
<protein>
    <submittedName>
        <fullName evidence="1">Uncharacterized protein</fullName>
    </submittedName>
</protein>
<reference evidence="1" key="1">
    <citation type="journal article" date="2021" name="Proc. Natl. Acad. Sci. U.S.A.">
        <title>A Catalog of Tens of Thousands of Viruses from Human Metagenomes Reveals Hidden Associations with Chronic Diseases.</title>
        <authorList>
            <person name="Tisza M.J."/>
            <person name="Buck C.B."/>
        </authorList>
    </citation>
    <scope>NUCLEOTIDE SEQUENCE</scope>
    <source>
        <strain evidence="1">Ctsf32</strain>
    </source>
</reference>